<feature type="coiled-coil region" evidence="1">
    <location>
        <begin position="349"/>
        <end position="376"/>
    </location>
</feature>
<dbReference type="Proteomes" id="UP000225706">
    <property type="component" value="Unassembled WGS sequence"/>
</dbReference>
<feature type="region of interest" description="Disordered" evidence="2">
    <location>
        <begin position="22"/>
        <end position="103"/>
    </location>
</feature>
<evidence type="ECO:0008006" key="5">
    <source>
        <dbReference type="Google" id="ProtNLM"/>
    </source>
</evidence>
<evidence type="ECO:0000256" key="2">
    <source>
        <dbReference type="SAM" id="MobiDB-lite"/>
    </source>
</evidence>
<proteinExistence type="predicted"/>
<gene>
    <name evidence="3" type="ORF">AWC38_SpisGene19129</name>
</gene>
<feature type="region of interest" description="Disordered" evidence="2">
    <location>
        <begin position="240"/>
        <end position="286"/>
    </location>
</feature>
<protein>
    <recommendedName>
        <fullName evidence="5">BEN domain-containing protein</fullName>
    </recommendedName>
</protein>
<feature type="compositionally biased region" description="Low complexity" evidence="2">
    <location>
        <begin position="143"/>
        <end position="162"/>
    </location>
</feature>
<feature type="region of interest" description="Disordered" evidence="2">
    <location>
        <begin position="187"/>
        <end position="206"/>
    </location>
</feature>
<feature type="compositionally biased region" description="Basic and acidic residues" evidence="2">
    <location>
        <begin position="78"/>
        <end position="96"/>
    </location>
</feature>
<feature type="region of interest" description="Disordered" evidence="2">
    <location>
        <begin position="140"/>
        <end position="162"/>
    </location>
</feature>
<feature type="compositionally biased region" description="Polar residues" evidence="2">
    <location>
        <begin position="240"/>
        <end position="251"/>
    </location>
</feature>
<dbReference type="AlphaFoldDB" id="A0A2B4RJQ0"/>
<keyword evidence="1" id="KW-0175">Coiled coil</keyword>
<dbReference type="EMBL" id="LSMT01000534">
    <property type="protein sequence ID" value="PFX16588.1"/>
    <property type="molecule type" value="Genomic_DNA"/>
</dbReference>
<organism evidence="3 4">
    <name type="scientific">Stylophora pistillata</name>
    <name type="common">Smooth cauliflower coral</name>
    <dbReference type="NCBI Taxonomy" id="50429"/>
    <lineage>
        <taxon>Eukaryota</taxon>
        <taxon>Metazoa</taxon>
        <taxon>Cnidaria</taxon>
        <taxon>Anthozoa</taxon>
        <taxon>Hexacorallia</taxon>
        <taxon>Scleractinia</taxon>
        <taxon>Astrocoeniina</taxon>
        <taxon>Pocilloporidae</taxon>
        <taxon>Stylophora</taxon>
    </lineage>
</organism>
<evidence type="ECO:0000313" key="4">
    <source>
        <dbReference type="Proteomes" id="UP000225706"/>
    </source>
</evidence>
<accession>A0A2B4RJQ0</accession>
<feature type="compositionally biased region" description="Basic and acidic residues" evidence="2">
    <location>
        <begin position="45"/>
        <end position="55"/>
    </location>
</feature>
<evidence type="ECO:0000313" key="3">
    <source>
        <dbReference type="EMBL" id="PFX16588.1"/>
    </source>
</evidence>
<dbReference type="OrthoDB" id="5990225at2759"/>
<evidence type="ECO:0000256" key="1">
    <source>
        <dbReference type="SAM" id="Coils"/>
    </source>
</evidence>
<name>A0A2B4RJQ0_STYPI</name>
<comment type="caution">
    <text evidence="3">The sequence shown here is derived from an EMBL/GenBank/DDBJ whole genome shotgun (WGS) entry which is preliminary data.</text>
</comment>
<keyword evidence="4" id="KW-1185">Reference proteome</keyword>
<reference evidence="4" key="1">
    <citation type="journal article" date="2017" name="bioRxiv">
        <title>Comparative analysis of the genomes of Stylophora pistillata and Acropora digitifera provides evidence for extensive differences between species of corals.</title>
        <authorList>
            <person name="Voolstra C.R."/>
            <person name="Li Y."/>
            <person name="Liew Y.J."/>
            <person name="Baumgarten S."/>
            <person name="Zoccola D."/>
            <person name="Flot J.-F."/>
            <person name="Tambutte S."/>
            <person name="Allemand D."/>
            <person name="Aranda M."/>
        </authorList>
    </citation>
    <scope>NUCLEOTIDE SEQUENCE [LARGE SCALE GENOMIC DNA]</scope>
</reference>
<feature type="compositionally biased region" description="Polar residues" evidence="2">
    <location>
        <begin position="273"/>
        <end position="283"/>
    </location>
</feature>
<sequence>MNFILGFLSATKAQALEIEKSLLTPAAAETTGDEKRKRPRKPSQKVKENVEGDEGKDQEDVDNDTDQFSQKKRRMNKKGKDADKEEEKRRETEKKKLQQSVQEEGVAKILHGLRKPELVQVLDREEPAMHHAEVTITKTTPAKQKSTTISQSQTTPLVNHSSSTNIISSHGYSPPQATPLLDHSSDTHTTISQTHSPTHNTPSLNYSSRTHTVTSHTYSPMQNTPLLNHSSCRNTILSHTYSPTQNSSAFKHSTGRHTNKSHKHTPLTDHNSHTTLQSASITPPQKIDLDTYPTPLSRHMSPKSFTELLNLVDDDCENVPLADSPPKTLPKTIGNPNWESFASHFTHEFEWLKAEVDGLRNEVKHLRRTVRELKANPSSVQVNASQPQQTQENQLLEMIRNTTKPLDGLKALLYELFTPEEVRQSSLKGRTTVTGGESVGLQRQKLDLIYFVMESRYKMDRLPVDNLIRGQQRKLRAQKQKTSSS</sequence>
<feature type="compositionally biased region" description="Basic residues" evidence="2">
    <location>
        <begin position="253"/>
        <end position="265"/>
    </location>
</feature>
<feature type="compositionally biased region" description="Acidic residues" evidence="2">
    <location>
        <begin position="56"/>
        <end position="65"/>
    </location>
</feature>